<dbReference type="AlphaFoldDB" id="A0AAI9SZG3"/>
<accession>A0AAI9SZG3</accession>
<dbReference type="GeneID" id="73379169"/>
<evidence type="ECO:0000313" key="2">
    <source>
        <dbReference type="EMBL" id="KAI3405534.1"/>
    </source>
</evidence>
<protein>
    <submittedName>
        <fullName evidence="2">N19M</fullName>
    </submittedName>
</protein>
<dbReference type="CDD" id="cd22903">
    <property type="entry name" value="NI9M"/>
    <property type="match status" value="1"/>
</dbReference>
<dbReference type="EMBL" id="JAHUZD010000028">
    <property type="protein sequence ID" value="KAI3405534.1"/>
    <property type="molecule type" value="Genomic_DNA"/>
</dbReference>
<sequence length="82" mass="9636">MASDKVWGDKPVYFKQPIRWMRYHAHVNPAIFLSVVLGLAGPTLLFLSPLRRKYLYPDHEPIPFVYPIPQRPRDLNLKGYDD</sequence>
<dbReference type="PANTHER" id="PTHR38488">
    <property type="entry name" value="OXIDOREDUCTASE 9.5 KDA SUBUNIT, PUTATIVE (AFU_ORTHOLOGUE AFUA_5G08980)-RELATED"/>
    <property type="match status" value="1"/>
</dbReference>
<reference evidence="2" key="1">
    <citation type="journal article" date="2022" name="DNA Res.">
        <title>Genome analysis of five recently described species of the CUG-Ser clade uncovers Candida theae as a new hybrid lineage with pathogenic potential in the Candida parapsilosis species complex.</title>
        <authorList>
            <person name="Mixao V."/>
            <person name="Del Olmo V."/>
            <person name="Hegedusova E."/>
            <person name="Saus E."/>
            <person name="Pryszcz L."/>
            <person name="Cillingova A."/>
            <person name="Nosek J."/>
            <person name="Gabaldon T."/>
        </authorList>
    </citation>
    <scope>NUCLEOTIDE SEQUENCE</scope>
    <source>
        <strain evidence="2">CBS 10844</strain>
    </source>
</reference>
<dbReference type="PANTHER" id="PTHR38488:SF1">
    <property type="entry name" value="OXIDOREDUCTASE 9.5 KDA SUBUNIT, PUTATIVE (AFU_ORTHOLOGUE AFUA_5G08980)-RELATED"/>
    <property type="match status" value="1"/>
</dbReference>
<feature type="transmembrane region" description="Helical" evidence="1">
    <location>
        <begin position="30"/>
        <end position="47"/>
    </location>
</feature>
<gene>
    <name evidence="2" type="ORF">KGF56_001552</name>
</gene>
<keyword evidence="1" id="KW-0472">Membrane</keyword>
<name>A0AAI9SZG3_9ASCO</name>
<proteinExistence type="predicted"/>
<keyword evidence="1" id="KW-0812">Transmembrane</keyword>
<dbReference type="Proteomes" id="UP001202479">
    <property type="component" value="Unassembled WGS sequence"/>
</dbReference>
<evidence type="ECO:0000313" key="3">
    <source>
        <dbReference type="Proteomes" id="UP001202479"/>
    </source>
</evidence>
<dbReference type="RefSeq" id="XP_049181279.1">
    <property type="nucleotide sequence ID" value="XM_049322687.1"/>
</dbReference>
<dbReference type="InterPro" id="IPR039961">
    <property type="entry name" value="Nuo9.5"/>
</dbReference>
<keyword evidence="1" id="KW-1133">Transmembrane helix</keyword>
<organism evidence="2 3">
    <name type="scientific">Candida oxycetoniae</name>
    <dbReference type="NCBI Taxonomy" id="497107"/>
    <lineage>
        <taxon>Eukaryota</taxon>
        <taxon>Fungi</taxon>
        <taxon>Dikarya</taxon>
        <taxon>Ascomycota</taxon>
        <taxon>Saccharomycotina</taxon>
        <taxon>Pichiomycetes</taxon>
        <taxon>Debaryomycetaceae</taxon>
        <taxon>Candida/Lodderomyces clade</taxon>
        <taxon>Candida</taxon>
    </lineage>
</organism>
<keyword evidence="3" id="KW-1185">Reference proteome</keyword>
<comment type="caution">
    <text evidence="2">The sequence shown here is derived from an EMBL/GenBank/DDBJ whole genome shotgun (WGS) entry which is preliminary data.</text>
</comment>
<evidence type="ECO:0000256" key="1">
    <source>
        <dbReference type="SAM" id="Phobius"/>
    </source>
</evidence>